<evidence type="ECO:0000256" key="1">
    <source>
        <dbReference type="SAM" id="MobiDB-lite"/>
    </source>
</evidence>
<proteinExistence type="predicted"/>
<feature type="compositionally biased region" description="Polar residues" evidence="1">
    <location>
        <begin position="98"/>
        <end position="113"/>
    </location>
</feature>
<gene>
    <name evidence="2" type="ORF">OCBIM_22020973mg</name>
</gene>
<dbReference type="PANTHER" id="PTHR33327">
    <property type="entry name" value="ENDONUCLEASE"/>
    <property type="match status" value="1"/>
</dbReference>
<feature type="non-terminal residue" evidence="2">
    <location>
        <position position="1"/>
    </location>
</feature>
<name>A0A0L8H6T1_OCTBM</name>
<feature type="region of interest" description="Disordered" evidence="1">
    <location>
        <begin position="93"/>
        <end position="113"/>
    </location>
</feature>
<protein>
    <submittedName>
        <fullName evidence="2">Uncharacterized protein</fullName>
    </submittedName>
</protein>
<sequence>ISLWHHLVLCRTTFKTILITLTSKSQQKHLHQLLTSEELGERMPSQLLWRMKQLLGDEILSVKIFKQLFLQRLPSNTQCFRNFELAFIDDTAGITDTGPDNTDKSPISRSSNASWNSQETCWYHRKFGTWAQK</sequence>
<accession>A0A0L8H6T1</accession>
<dbReference type="PANTHER" id="PTHR33327:SF3">
    <property type="entry name" value="RNA-DIRECTED DNA POLYMERASE"/>
    <property type="match status" value="1"/>
</dbReference>
<dbReference type="EMBL" id="KQ418986">
    <property type="protein sequence ID" value="KOF84996.1"/>
    <property type="molecule type" value="Genomic_DNA"/>
</dbReference>
<organism evidence="2">
    <name type="scientific">Octopus bimaculoides</name>
    <name type="common">California two-spotted octopus</name>
    <dbReference type="NCBI Taxonomy" id="37653"/>
    <lineage>
        <taxon>Eukaryota</taxon>
        <taxon>Metazoa</taxon>
        <taxon>Spiralia</taxon>
        <taxon>Lophotrochozoa</taxon>
        <taxon>Mollusca</taxon>
        <taxon>Cephalopoda</taxon>
        <taxon>Coleoidea</taxon>
        <taxon>Octopodiformes</taxon>
        <taxon>Octopoda</taxon>
        <taxon>Incirrata</taxon>
        <taxon>Octopodidae</taxon>
        <taxon>Octopus</taxon>
    </lineage>
</organism>
<reference evidence="2" key="1">
    <citation type="submission" date="2015-07" db="EMBL/GenBank/DDBJ databases">
        <title>MeaNS - Measles Nucleotide Surveillance Program.</title>
        <authorList>
            <person name="Tran T."/>
            <person name="Druce J."/>
        </authorList>
    </citation>
    <scope>NUCLEOTIDE SEQUENCE</scope>
    <source>
        <strain evidence="2">UCB-OBI-ISO-001</strain>
        <tissue evidence="2">Gonad</tissue>
    </source>
</reference>
<dbReference type="AlphaFoldDB" id="A0A0L8H6T1"/>
<evidence type="ECO:0000313" key="2">
    <source>
        <dbReference type="EMBL" id="KOF84996.1"/>
    </source>
</evidence>